<keyword evidence="6" id="KW-1185">Reference proteome</keyword>
<evidence type="ECO:0000313" key="6">
    <source>
        <dbReference type="Proteomes" id="UP000606974"/>
    </source>
</evidence>
<dbReference type="EMBL" id="JAACFV010000011">
    <property type="protein sequence ID" value="KAF7512656.1"/>
    <property type="molecule type" value="Genomic_DNA"/>
</dbReference>
<keyword evidence="4" id="KW-0408">Iron</keyword>
<keyword evidence="3" id="KW-0479">Metal-binding</keyword>
<evidence type="ECO:0000256" key="4">
    <source>
        <dbReference type="ARBA" id="ARBA00023004"/>
    </source>
</evidence>
<dbReference type="GO" id="GO:0046872">
    <property type="term" value="F:metal ion binding"/>
    <property type="evidence" value="ECO:0007669"/>
    <property type="project" value="UniProtKB-KW"/>
</dbReference>
<dbReference type="PANTHER" id="PTHR20883:SF15">
    <property type="entry name" value="PHYTANOYL-COA DIOXYGENASE DOMAIN-CONTAINING PROTEIN 1"/>
    <property type="match status" value="1"/>
</dbReference>
<dbReference type="OrthoDB" id="445007at2759"/>
<evidence type="ECO:0000256" key="1">
    <source>
        <dbReference type="ARBA" id="ARBA00001962"/>
    </source>
</evidence>
<name>A0A8H7AT28_9EURO</name>
<comment type="similarity">
    <text evidence="2">Belongs to the PhyH family.</text>
</comment>
<reference evidence="5" key="1">
    <citation type="submission" date="2020-02" db="EMBL/GenBank/DDBJ databases">
        <authorList>
            <person name="Palmer J.M."/>
        </authorList>
    </citation>
    <scope>NUCLEOTIDE SEQUENCE</scope>
    <source>
        <strain evidence="5">EPUS1.4</strain>
        <tissue evidence="5">Thallus</tissue>
    </source>
</reference>
<dbReference type="Proteomes" id="UP000606974">
    <property type="component" value="Unassembled WGS sequence"/>
</dbReference>
<protein>
    <submittedName>
        <fullName evidence="5">Uncharacterized protein</fullName>
    </submittedName>
</protein>
<dbReference type="Gene3D" id="2.60.120.620">
    <property type="entry name" value="q2cbj1_9rhob like domain"/>
    <property type="match status" value="1"/>
</dbReference>
<evidence type="ECO:0000256" key="2">
    <source>
        <dbReference type="ARBA" id="ARBA00005830"/>
    </source>
</evidence>
<organism evidence="5 6">
    <name type="scientific">Endocarpon pusillum</name>
    <dbReference type="NCBI Taxonomy" id="364733"/>
    <lineage>
        <taxon>Eukaryota</taxon>
        <taxon>Fungi</taxon>
        <taxon>Dikarya</taxon>
        <taxon>Ascomycota</taxon>
        <taxon>Pezizomycotina</taxon>
        <taxon>Eurotiomycetes</taxon>
        <taxon>Chaetothyriomycetidae</taxon>
        <taxon>Verrucariales</taxon>
        <taxon>Verrucariaceae</taxon>
        <taxon>Endocarpon</taxon>
    </lineage>
</organism>
<evidence type="ECO:0000313" key="5">
    <source>
        <dbReference type="EMBL" id="KAF7512656.1"/>
    </source>
</evidence>
<dbReference type="AlphaFoldDB" id="A0A8H7AT28"/>
<comment type="cofactor">
    <cofactor evidence="1">
        <name>Fe cation</name>
        <dbReference type="ChEBI" id="CHEBI:24875"/>
    </cofactor>
</comment>
<gene>
    <name evidence="5" type="ORF">GJ744_000917</name>
</gene>
<dbReference type="PANTHER" id="PTHR20883">
    <property type="entry name" value="PHYTANOYL-COA DIOXYGENASE DOMAIN CONTAINING 1"/>
    <property type="match status" value="1"/>
</dbReference>
<accession>A0A8H7AT28</accession>
<proteinExistence type="inferred from homology"/>
<comment type="caution">
    <text evidence="5">The sequence shown here is derived from an EMBL/GenBank/DDBJ whole genome shotgun (WGS) entry which is preliminary data.</text>
</comment>
<dbReference type="SUPFAM" id="SSF51197">
    <property type="entry name" value="Clavaminate synthase-like"/>
    <property type="match status" value="1"/>
</dbReference>
<dbReference type="Pfam" id="PF05721">
    <property type="entry name" value="PhyH"/>
    <property type="match status" value="1"/>
</dbReference>
<sequence>MLNNRNNNQYNDQKNNRVAVELETNDHPGLKLRGATDEPNLGQLSADQLKPWRADGYLVLEDHQDALPQATVSRLVSSVRETAETAMNEKVGVKAHIFVPEKDSYAGRIWASLGESSHSDPRITQSLIITKASAVGPKVVPHQDGCTGFTDPASCITFWYALEDATAKNGCLAVAPGSHQTEPIAKRCQKDNTGLSNFVQVGNPVSARLNGVDDSTLPKNSVYRTYRYKSSRSRPGRLC</sequence>
<evidence type="ECO:0000256" key="3">
    <source>
        <dbReference type="ARBA" id="ARBA00022723"/>
    </source>
</evidence>
<dbReference type="InterPro" id="IPR008775">
    <property type="entry name" value="Phytyl_CoA_dOase-like"/>
</dbReference>